<evidence type="ECO:0000313" key="3">
    <source>
        <dbReference type="EMBL" id="MBA6151344.1"/>
    </source>
</evidence>
<dbReference type="InterPro" id="IPR001763">
    <property type="entry name" value="Rhodanese-like_dom"/>
</dbReference>
<dbReference type="AlphaFoldDB" id="A0A7W2M257"/>
<dbReference type="RefSeq" id="WP_182202058.1">
    <property type="nucleotide sequence ID" value="NZ_JACGLT010000001.1"/>
</dbReference>
<dbReference type="PANTHER" id="PTHR45431:SF3">
    <property type="entry name" value="RHODANESE-LIKE DOMAIN-CONTAINING PROTEIN 15, CHLOROPLASTIC"/>
    <property type="match status" value="1"/>
</dbReference>
<dbReference type="PROSITE" id="PS51257">
    <property type="entry name" value="PROKAR_LIPOPROTEIN"/>
    <property type="match status" value="1"/>
</dbReference>
<dbReference type="Gene3D" id="3.40.250.10">
    <property type="entry name" value="Rhodanese-like domain"/>
    <property type="match status" value="1"/>
</dbReference>
<accession>A0A7W2M257</accession>
<proteinExistence type="predicted"/>
<dbReference type="Proteomes" id="UP000541857">
    <property type="component" value="Unassembled WGS sequence"/>
</dbReference>
<feature type="signal peptide" evidence="1">
    <location>
        <begin position="1"/>
        <end position="20"/>
    </location>
</feature>
<dbReference type="InterPro" id="IPR036873">
    <property type="entry name" value="Rhodanese-like_dom_sf"/>
</dbReference>
<keyword evidence="1" id="KW-0732">Signal</keyword>
<sequence>MKNSILLTLLILILSFSCKNQNKNSTEHMVILTAPSFKEDISNGNVQLIDVRTPEEYNDGHIQNAVNIDFLSDDFSDKFDSFDKDEPLYIYCRSGNRSQKAAKKLSEMGFDIIYDLKGGYLNYE</sequence>
<reference evidence="3 4" key="1">
    <citation type="submission" date="2020-07" db="EMBL/GenBank/DDBJ databases">
        <title>Bacterium isolated from marine sediment.</title>
        <authorList>
            <person name="Shang D."/>
        </authorList>
    </citation>
    <scope>NUCLEOTIDE SEQUENCE [LARGE SCALE GENOMIC DNA]</scope>
    <source>
        <strain evidence="3 4">F6074</strain>
    </source>
</reference>
<evidence type="ECO:0000313" key="4">
    <source>
        <dbReference type="Proteomes" id="UP000541857"/>
    </source>
</evidence>
<evidence type="ECO:0000256" key="1">
    <source>
        <dbReference type="SAM" id="SignalP"/>
    </source>
</evidence>
<dbReference type="PANTHER" id="PTHR45431">
    <property type="entry name" value="RHODANESE-LIKE DOMAIN-CONTAINING PROTEIN 15, CHLOROPLASTIC"/>
    <property type="match status" value="1"/>
</dbReference>
<name>A0A7W2M257_9FLAO</name>
<protein>
    <submittedName>
        <fullName evidence="3">Rhodanese-like domain-containing protein</fullName>
    </submittedName>
</protein>
<dbReference type="EMBL" id="JACGLT010000001">
    <property type="protein sequence ID" value="MBA6151344.1"/>
    <property type="molecule type" value="Genomic_DNA"/>
</dbReference>
<dbReference type="SMART" id="SM00450">
    <property type="entry name" value="RHOD"/>
    <property type="match status" value="1"/>
</dbReference>
<dbReference type="PROSITE" id="PS50206">
    <property type="entry name" value="RHODANESE_3"/>
    <property type="match status" value="1"/>
</dbReference>
<gene>
    <name evidence="3" type="ORF">H3Z82_01230</name>
</gene>
<feature type="chain" id="PRO_5030987828" evidence="1">
    <location>
        <begin position="21"/>
        <end position="124"/>
    </location>
</feature>
<dbReference type="CDD" id="cd00158">
    <property type="entry name" value="RHOD"/>
    <property type="match status" value="1"/>
</dbReference>
<dbReference type="Pfam" id="PF00581">
    <property type="entry name" value="Rhodanese"/>
    <property type="match status" value="1"/>
</dbReference>
<feature type="domain" description="Rhodanese" evidence="2">
    <location>
        <begin position="42"/>
        <end position="124"/>
    </location>
</feature>
<evidence type="ECO:0000259" key="2">
    <source>
        <dbReference type="PROSITE" id="PS50206"/>
    </source>
</evidence>
<dbReference type="SUPFAM" id="SSF52821">
    <property type="entry name" value="Rhodanese/Cell cycle control phosphatase"/>
    <property type="match status" value="1"/>
</dbReference>
<organism evidence="3 4">
    <name type="scientific">Gelidibacter maritimus</name>
    <dbReference type="NCBI Taxonomy" id="2761487"/>
    <lineage>
        <taxon>Bacteria</taxon>
        <taxon>Pseudomonadati</taxon>
        <taxon>Bacteroidota</taxon>
        <taxon>Flavobacteriia</taxon>
        <taxon>Flavobacteriales</taxon>
        <taxon>Flavobacteriaceae</taxon>
        <taxon>Gelidibacter</taxon>
    </lineage>
</organism>
<keyword evidence="4" id="KW-1185">Reference proteome</keyword>
<dbReference type="InterPro" id="IPR052367">
    <property type="entry name" value="Thiosulfate_ST/Rhodanese-like"/>
</dbReference>
<comment type="caution">
    <text evidence="3">The sequence shown here is derived from an EMBL/GenBank/DDBJ whole genome shotgun (WGS) entry which is preliminary data.</text>
</comment>